<reference evidence="12" key="1">
    <citation type="journal article" date="2016" name="Mol. Ecol. Resour.">
        <title>Evaluation of the impact of RNA preservation methods of spiders for de novo transcriptome assembly.</title>
        <authorList>
            <person name="Kono N."/>
            <person name="Nakamura H."/>
            <person name="Ito Y."/>
            <person name="Tomita M."/>
            <person name="Arakawa K."/>
        </authorList>
    </citation>
    <scope>NUCLEOTIDE SEQUENCE</scope>
    <source>
        <tissue evidence="12">Whole body</tissue>
    </source>
</reference>
<dbReference type="OrthoDB" id="391137at2759"/>
<dbReference type="PANTHER" id="PTHR46009">
    <property type="entry name" value="VACUOLAR PROTEIN SORTING-ASSOCIATED PROTEIN VTA1 HOMOLOG"/>
    <property type="match status" value="1"/>
</dbReference>
<keyword evidence="4" id="KW-0813">Transport</keyword>
<evidence type="ECO:0000256" key="6">
    <source>
        <dbReference type="ARBA" id="ARBA00022753"/>
    </source>
</evidence>
<protein>
    <submittedName>
        <fullName evidence="12">Vacuolar protein sorting-associated protein VTA1-like protein</fullName>
    </submittedName>
</protein>
<dbReference type="RefSeq" id="XP_042904486.1">
    <property type="nucleotide sequence ID" value="XM_043048552.2"/>
</dbReference>
<dbReference type="Pfam" id="PF04652">
    <property type="entry name" value="Vta1"/>
    <property type="match status" value="1"/>
</dbReference>
<feature type="compositionally biased region" description="Acidic residues" evidence="9">
    <location>
        <begin position="167"/>
        <end position="186"/>
    </location>
</feature>
<dbReference type="GO" id="GO:0010008">
    <property type="term" value="C:endosome membrane"/>
    <property type="evidence" value="ECO:0007669"/>
    <property type="project" value="UniProtKB-SubCell"/>
</dbReference>
<evidence type="ECO:0000256" key="9">
    <source>
        <dbReference type="SAM" id="MobiDB-lite"/>
    </source>
</evidence>
<dbReference type="GO" id="GO:0005771">
    <property type="term" value="C:multivesicular body"/>
    <property type="evidence" value="ECO:0007669"/>
    <property type="project" value="TreeGrafter"/>
</dbReference>
<evidence type="ECO:0000256" key="3">
    <source>
        <dbReference type="ARBA" id="ARBA00007895"/>
    </source>
</evidence>
<dbReference type="Gene3D" id="1.25.40.270">
    <property type="entry name" value="Vacuolar protein sorting-associated protein vta1"/>
    <property type="match status" value="1"/>
</dbReference>
<dbReference type="InterPro" id="IPR039431">
    <property type="entry name" value="Vta1/CALS_N"/>
</dbReference>
<name>A0A2L2XWZ7_PARTP</name>
<feature type="compositionally biased region" description="Polar residues" evidence="9">
    <location>
        <begin position="245"/>
        <end position="255"/>
    </location>
</feature>
<keyword evidence="5" id="KW-0963">Cytoplasm</keyword>
<evidence type="ECO:0000259" key="11">
    <source>
        <dbReference type="Pfam" id="PF18097"/>
    </source>
</evidence>
<comment type="similarity">
    <text evidence="3">Belongs to the VTA1 family.</text>
</comment>
<keyword evidence="6" id="KW-0967">Endosome</keyword>
<keyword evidence="8" id="KW-0472">Membrane</keyword>
<dbReference type="InterPro" id="IPR023175">
    <property type="entry name" value="Vta1/CALS_N_sf"/>
</dbReference>
<dbReference type="OMA" id="AYWCEYH"/>
<keyword evidence="7" id="KW-0653">Protein transport</keyword>
<dbReference type="KEGG" id="ptep:107451967"/>
<sequence length="316" mass="35117">MASLKIAPQNLKSVQPYLKIAEEHETRDPSITYWCRFYAVQCGLKLNDKSPENTAFFLGLMDWLEKAKKVKRDDESISNEVVAQAHIENYALKLFLFADNEDRSGRFNKNVVKAFYTSGFIYDIVSTFGEPSDEVLHHKKYAKWKAAYIHNCLKNGVTPVAGPLAMEGDENEDNEFSNEKPEDDLRDESSTSFPQDQPTPYPTGGLFNLPGQSPGNFSTPVPSQRQPPEGFNLPVPGTHAPPSTPNGTNQLSPSASDADILNPQNNTSGVPLRSEDYHKAQKYCKFAGSALQYEDAPTAILNLQKALRLLTTGQDQ</sequence>
<evidence type="ECO:0000259" key="10">
    <source>
        <dbReference type="Pfam" id="PF04652"/>
    </source>
</evidence>
<proteinExistence type="evidence at transcript level"/>
<dbReference type="PANTHER" id="PTHR46009:SF1">
    <property type="entry name" value="VACUOLAR PROTEIN SORTING-ASSOCIATED PROTEIN VTA1 HOMOLOG"/>
    <property type="match status" value="1"/>
</dbReference>
<organism evidence="12">
    <name type="scientific">Parasteatoda tepidariorum</name>
    <name type="common">Common house spider</name>
    <name type="synonym">Achaearanea tepidariorum</name>
    <dbReference type="NCBI Taxonomy" id="114398"/>
    <lineage>
        <taxon>Eukaryota</taxon>
        <taxon>Metazoa</taxon>
        <taxon>Ecdysozoa</taxon>
        <taxon>Arthropoda</taxon>
        <taxon>Chelicerata</taxon>
        <taxon>Arachnida</taxon>
        <taxon>Araneae</taxon>
        <taxon>Araneomorphae</taxon>
        <taxon>Entelegynae</taxon>
        <taxon>Araneoidea</taxon>
        <taxon>Theridiidae</taxon>
        <taxon>Parasteatoda</taxon>
    </lineage>
</organism>
<evidence type="ECO:0000256" key="8">
    <source>
        <dbReference type="ARBA" id="ARBA00023136"/>
    </source>
</evidence>
<evidence type="ECO:0000256" key="4">
    <source>
        <dbReference type="ARBA" id="ARBA00022448"/>
    </source>
</evidence>
<comment type="subcellular location">
    <subcellularLocation>
        <location evidence="2">Cytoplasm</location>
    </subcellularLocation>
    <subcellularLocation>
        <location evidence="1">Endosome membrane</location>
        <topology evidence="1">Peripheral membrane protein</topology>
    </subcellularLocation>
</comment>
<dbReference type="InterPro" id="IPR044538">
    <property type="entry name" value="Vta1-like"/>
</dbReference>
<evidence type="ECO:0000256" key="7">
    <source>
        <dbReference type="ARBA" id="ARBA00022927"/>
    </source>
</evidence>
<dbReference type="GO" id="GO:0032511">
    <property type="term" value="P:late endosome to vacuole transport via multivesicular body sorting pathway"/>
    <property type="evidence" value="ECO:0007669"/>
    <property type="project" value="InterPro"/>
</dbReference>
<feature type="domain" description="Vta1 C-terminal" evidence="11">
    <location>
        <begin position="275"/>
        <end position="311"/>
    </location>
</feature>
<dbReference type="GeneID" id="107451967"/>
<dbReference type="AlphaFoldDB" id="A0A2L2XWZ7"/>
<feature type="region of interest" description="Disordered" evidence="9">
    <location>
        <begin position="163"/>
        <end position="273"/>
    </location>
</feature>
<evidence type="ECO:0000256" key="1">
    <source>
        <dbReference type="ARBA" id="ARBA00004481"/>
    </source>
</evidence>
<dbReference type="InterPro" id="IPR041212">
    <property type="entry name" value="Vta1_C"/>
</dbReference>
<dbReference type="EMBL" id="IAAA01008678">
    <property type="protein sequence ID" value="LAA00568.1"/>
    <property type="molecule type" value="mRNA"/>
</dbReference>
<accession>A0A2L2XWZ7</accession>
<dbReference type="Pfam" id="PF18097">
    <property type="entry name" value="Vta1_C"/>
    <property type="match status" value="1"/>
</dbReference>
<dbReference type="EMBL" id="IAAA01008679">
    <property type="protein sequence ID" value="LAA00571.1"/>
    <property type="molecule type" value="mRNA"/>
</dbReference>
<dbReference type="GO" id="GO:0015031">
    <property type="term" value="P:protein transport"/>
    <property type="evidence" value="ECO:0007669"/>
    <property type="project" value="UniProtKB-KW"/>
</dbReference>
<feature type="compositionally biased region" description="Polar residues" evidence="9">
    <location>
        <begin position="210"/>
        <end position="226"/>
    </location>
</feature>
<evidence type="ECO:0000256" key="2">
    <source>
        <dbReference type="ARBA" id="ARBA00004496"/>
    </source>
</evidence>
<evidence type="ECO:0000313" key="12">
    <source>
        <dbReference type="EMBL" id="LAA00571.1"/>
    </source>
</evidence>
<evidence type="ECO:0000256" key="5">
    <source>
        <dbReference type="ARBA" id="ARBA00022490"/>
    </source>
</evidence>
<dbReference type="Gene3D" id="1.20.5.420">
    <property type="entry name" value="Immunoglobulin FC, subunit C"/>
    <property type="match status" value="1"/>
</dbReference>
<feature type="domain" description="Vta1/callose synthase N-terminal" evidence="10">
    <location>
        <begin position="13"/>
        <end position="155"/>
    </location>
</feature>